<evidence type="ECO:0000256" key="2">
    <source>
        <dbReference type="ARBA" id="ARBA00022605"/>
    </source>
</evidence>
<proteinExistence type="inferred from homology"/>
<keyword evidence="4" id="KW-0520">NAD</keyword>
<dbReference type="PANTHER" id="PTHR42789:SF1">
    <property type="entry name" value="D-ISOMER SPECIFIC 2-HYDROXYACID DEHYDROGENASE FAMILY PROTEIN (AFU_ORTHOLOGUE AFUA_6G10090)"/>
    <property type="match status" value="1"/>
</dbReference>
<comment type="pathway">
    <text evidence="5">Amino-acid biosynthesis.</text>
</comment>
<name>A0A6M1SZ85_9BACT</name>
<dbReference type="AlphaFoldDB" id="A0A6M1SZ85"/>
<dbReference type="SUPFAM" id="SSF51735">
    <property type="entry name" value="NAD(P)-binding Rossmann-fold domains"/>
    <property type="match status" value="1"/>
</dbReference>
<comment type="caution">
    <text evidence="9">The sequence shown here is derived from an EMBL/GenBank/DDBJ whole genome shotgun (WGS) entry which is preliminary data.</text>
</comment>
<dbReference type="Proteomes" id="UP000479132">
    <property type="component" value="Unassembled WGS sequence"/>
</dbReference>
<comment type="similarity">
    <text evidence="1 6">Belongs to the D-isomer specific 2-hydroxyacid dehydrogenase family.</text>
</comment>
<organism evidence="9 10">
    <name type="scientific">Fodinibius halophilus</name>
    <dbReference type="NCBI Taxonomy" id="1736908"/>
    <lineage>
        <taxon>Bacteria</taxon>
        <taxon>Pseudomonadati</taxon>
        <taxon>Balneolota</taxon>
        <taxon>Balneolia</taxon>
        <taxon>Balneolales</taxon>
        <taxon>Balneolaceae</taxon>
        <taxon>Fodinibius</taxon>
    </lineage>
</organism>
<evidence type="ECO:0000313" key="10">
    <source>
        <dbReference type="Proteomes" id="UP000479132"/>
    </source>
</evidence>
<evidence type="ECO:0000256" key="1">
    <source>
        <dbReference type="ARBA" id="ARBA00005854"/>
    </source>
</evidence>
<evidence type="ECO:0000259" key="8">
    <source>
        <dbReference type="Pfam" id="PF02826"/>
    </source>
</evidence>
<dbReference type="InterPro" id="IPR006140">
    <property type="entry name" value="D-isomer_DH_NAD-bd"/>
</dbReference>
<dbReference type="Gene3D" id="3.40.50.720">
    <property type="entry name" value="NAD(P)-binding Rossmann-like Domain"/>
    <property type="match status" value="2"/>
</dbReference>
<dbReference type="PANTHER" id="PTHR42789">
    <property type="entry name" value="D-ISOMER SPECIFIC 2-HYDROXYACID DEHYDROGENASE FAMILY PROTEIN (AFU_ORTHOLOGUE AFUA_6G10090)"/>
    <property type="match status" value="1"/>
</dbReference>
<keyword evidence="2" id="KW-0028">Amino-acid biosynthesis</keyword>
<gene>
    <name evidence="9" type="ORF">G3569_09480</name>
</gene>
<evidence type="ECO:0000259" key="7">
    <source>
        <dbReference type="Pfam" id="PF00389"/>
    </source>
</evidence>
<sequence>MKVFVADKLPQQAIDELKELGLDVEFDPSVTSSKLDQGLDDTDILIVRSTELTETFIQNSPRLMLIIRAGAGVNTIDIEAASNAGVYVANCPGQNSIAVAELTMGLIVSLDRYIADNVSDFRNGKWNKKVYGKADGLFGKTLGIVGVGQIGQEVIKRAKAFGLDIVAWSRSLTPEIAEEMEIGYADSAEEVAGQCDILSVHLAMTPDTKGIISKKVLSLLKDGAFFINTARAGVVDEDALYEELKSGRIKAGLDLIENEPEYKQGEVESRFQELDNVQVTHHIGASTKQAQLAVASDAVDIVRGYLEEGEVRNWLNRCAHTEAPWKLVVRHYDKAGVLANVMNELKKADINAQELENVIFEGKKTACCTIQLDAQPADETLENIRTRQNEVISAMLIEN</sequence>
<protein>
    <submittedName>
        <fullName evidence="9">Phosphoglycerate dehydrogenase</fullName>
    </submittedName>
</protein>
<dbReference type="EMBL" id="JAALLS010000011">
    <property type="protein sequence ID" value="NGP88586.1"/>
    <property type="molecule type" value="Genomic_DNA"/>
</dbReference>
<evidence type="ECO:0000313" key="9">
    <source>
        <dbReference type="EMBL" id="NGP88586.1"/>
    </source>
</evidence>
<dbReference type="PROSITE" id="PS00065">
    <property type="entry name" value="D_2_HYDROXYACID_DH_1"/>
    <property type="match status" value="1"/>
</dbReference>
<keyword evidence="10" id="KW-1185">Reference proteome</keyword>
<dbReference type="GO" id="GO:0051287">
    <property type="term" value="F:NAD binding"/>
    <property type="evidence" value="ECO:0007669"/>
    <property type="project" value="InterPro"/>
</dbReference>
<reference evidence="9 10" key="1">
    <citation type="submission" date="2020-02" db="EMBL/GenBank/DDBJ databases">
        <title>Aliifodinibius halophilus 2W32, complete genome.</title>
        <authorList>
            <person name="Li Y."/>
            <person name="Wu S."/>
        </authorList>
    </citation>
    <scope>NUCLEOTIDE SEQUENCE [LARGE SCALE GENOMIC DNA]</scope>
    <source>
        <strain evidence="9 10">2W32</strain>
    </source>
</reference>
<dbReference type="FunFam" id="3.40.50.720:FF:000041">
    <property type="entry name" value="D-3-phosphoglycerate dehydrogenase"/>
    <property type="match status" value="1"/>
</dbReference>
<dbReference type="GO" id="GO:0004617">
    <property type="term" value="F:phosphoglycerate dehydrogenase activity"/>
    <property type="evidence" value="ECO:0007669"/>
    <property type="project" value="UniProtKB-ARBA"/>
</dbReference>
<dbReference type="InterPro" id="IPR045865">
    <property type="entry name" value="ACT-like_dom_sf"/>
</dbReference>
<dbReference type="Gene3D" id="3.30.70.260">
    <property type="match status" value="1"/>
</dbReference>
<evidence type="ECO:0000256" key="5">
    <source>
        <dbReference type="ARBA" id="ARBA00029440"/>
    </source>
</evidence>
<evidence type="ECO:0000256" key="3">
    <source>
        <dbReference type="ARBA" id="ARBA00023002"/>
    </source>
</evidence>
<keyword evidence="3 6" id="KW-0560">Oxidoreductase</keyword>
<feature type="domain" description="D-isomer specific 2-hydroxyacid dehydrogenase catalytic" evidence="7">
    <location>
        <begin position="3"/>
        <end position="316"/>
    </location>
</feature>
<dbReference type="GO" id="GO:0047545">
    <property type="term" value="F:(S)-2-hydroxyglutarate dehydrogenase activity"/>
    <property type="evidence" value="ECO:0007669"/>
    <property type="project" value="UniProtKB-ARBA"/>
</dbReference>
<dbReference type="GO" id="GO:0006564">
    <property type="term" value="P:L-serine biosynthetic process"/>
    <property type="evidence" value="ECO:0007669"/>
    <property type="project" value="UniProtKB-ARBA"/>
</dbReference>
<dbReference type="Pfam" id="PF00389">
    <property type="entry name" value="2-Hacid_dh"/>
    <property type="match status" value="1"/>
</dbReference>
<evidence type="ECO:0000256" key="6">
    <source>
        <dbReference type="RuleBase" id="RU003719"/>
    </source>
</evidence>
<accession>A0A6M1SZ85</accession>
<dbReference type="InterPro" id="IPR006139">
    <property type="entry name" value="D-isomer_2_OHA_DH_cat_dom"/>
</dbReference>
<dbReference type="CDD" id="cd12174">
    <property type="entry name" value="PGDH_like_3"/>
    <property type="match status" value="1"/>
</dbReference>
<dbReference type="RefSeq" id="WP_165268480.1">
    <property type="nucleotide sequence ID" value="NZ_JAALLS010000011.1"/>
</dbReference>
<evidence type="ECO:0000256" key="4">
    <source>
        <dbReference type="ARBA" id="ARBA00023027"/>
    </source>
</evidence>
<dbReference type="InterPro" id="IPR036291">
    <property type="entry name" value="NAD(P)-bd_dom_sf"/>
</dbReference>
<dbReference type="Pfam" id="PF02826">
    <property type="entry name" value="2-Hacid_dh_C"/>
    <property type="match status" value="1"/>
</dbReference>
<dbReference type="InterPro" id="IPR050857">
    <property type="entry name" value="D-2-hydroxyacid_DH"/>
</dbReference>
<dbReference type="InterPro" id="IPR029752">
    <property type="entry name" value="D-isomer_DH_CS1"/>
</dbReference>
<dbReference type="SUPFAM" id="SSF55021">
    <property type="entry name" value="ACT-like"/>
    <property type="match status" value="1"/>
</dbReference>
<dbReference type="SUPFAM" id="SSF52283">
    <property type="entry name" value="Formate/glycerate dehydrogenase catalytic domain-like"/>
    <property type="match status" value="1"/>
</dbReference>
<feature type="domain" description="D-isomer specific 2-hydroxyacid dehydrogenase NAD-binding" evidence="8">
    <location>
        <begin position="104"/>
        <end position="284"/>
    </location>
</feature>